<sequence length="740" mass="81716">MRRARPLAFSNRLRGRVVSWHPFERRGVIRCETDGKEYEIYSARAFETILPTRLRHLEGATVEFEAIRSAQDVDRVITRSRLEPITAKSYARPSPVDFLAGFRLEPCRATTPEVVAAPGAASAPSLPSSSSAVSFPRLLAGKITVDLSTAVLKGGCNDSVAAEGAGVKGACIGAEEEDMGVRPPLGVKDLRNPMVLDADTRDLLRLRHQLGDDAKAREALQQRRTEAETAKVKQRRELNAHQTGVVLAWSSLHRSGVVIANATKLTECATEIHTEDTCIIRNVDAFDTALPTELNLVGRAVSFAKVVYASHPSKVFAENITVIGKLNFDEAHTAATEAKVKEAVATEHAKRARQLGTLFEDIVDDNEPLVTGPLYGVVTRWSGGQGIVETGNRRLYYIHSAADIKQLVDQTSNTIRGAVVRFTVDGENRRNARDVEILSLATRDPASVMPMLQRRTETMTTTRTTEETFVVNAGECGGSSSASAAAGMAEELPADATWLQGTLITWSPLEDQGVIEGDNGSRYLLRDGEEHVRDYKTCKPLLKKGRRVKFTPFGGTGLLACHVMPLDAEADAATLAEAELQSGEQRVSEGPAEEALASPMSTAYWITRMDRAGYDTTEVKQMQNKAITFDDNEEDDKLLDTEELFKKDHWFNDPRKNIRLPNSDMTAGNLALIGPASMMNIAMKAHNPQKLEKVKNKYYNRLSEPMKEFAWKQAKELAPKYEKRIKEAREKGDEPRFSFY</sequence>
<dbReference type="VEuPathDB" id="TriTrypDB:TRSC58_05593"/>
<dbReference type="EMBL" id="AUPL01005593">
    <property type="protein sequence ID" value="ESL06730.1"/>
    <property type="molecule type" value="Genomic_DNA"/>
</dbReference>
<accession>A0A061IXB6</accession>
<gene>
    <name evidence="1" type="ORF">TRSC58_05593</name>
</gene>
<name>A0A061IXB6_TRYRA</name>
<reference evidence="1 2" key="1">
    <citation type="submission" date="2013-07" db="EMBL/GenBank/DDBJ databases">
        <authorList>
            <person name="Stoco P.H."/>
            <person name="Wagner G."/>
            <person name="Gerber A."/>
            <person name="Zaha A."/>
            <person name="Thompson C."/>
            <person name="Bartholomeu D.C."/>
            <person name="Luckemeyer D.D."/>
            <person name="Bahia D."/>
            <person name="Loreto E."/>
            <person name="Prestes E.B."/>
            <person name="Lima F.M."/>
            <person name="Rodrigues-Luiz G."/>
            <person name="Vallejo G.A."/>
            <person name="Filho J.F."/>
            <person name="Monteiro K.M."/>
            <person name="Tyler K.M."/>
            <person name="de Almeida L.G."/>
            <person name="Ortiz M.F."/>
            <person name="Siervo M.A."/>
            <person name="de Moraes M.H."/>
            <person name="Cunha O.L."/>
            <person name="Mendonca-Neto R."/>
            <person name="Silva R."/>
            <person name="Teixeira S.M."/>
            <person name="Murta S.M."/>
            <person name="Sincero T.C."/>
            <person name="Mendes T.A."/>
            <person name="Urmenyi T.P."/>
            <person name="Silva V.G."/>
            <person name="da Rocha W.D."/>
            <person name="Andersson B."/>
            <person name="Romanha A.J."/>
            <person name="Steindel M."/>
            <person name="de Vasconcelos A.T."/>
            <person name="Grisard E.C."/>
        </authorList>
    </citation>
    <scope>NUCLEOTIDE SEQUENCE [LARGE SCALE GENOMIC DNA]</scope>
    <source>
        <strain evidence="1 2">SC58</strain>
    </source>
</reference>
<dbReference type="OrthoDB" id="272445at2759"/>
<organism evidence="1 2">
    <name type="scientific">Trypanosoma rangeli SC58</name>
    <dbReference type="NCBI Taxonomy" id="429131"/>
    <lineage>
        <taxon>Eukaryota</taxon>
        <taxon>Discoba</taxon>
        <taxon>Euglenozoa</taxon>
        <taxon>Kinetoplastea</taxon>
        <taxon>Metakinetoplastina</taxon>
        <taxon>Trypanosomatida</taxon>
        <taxon>Trypanosomatidae</taxon>
        <taxon>Trypanosoma</taxon>
        <taxon>Herpetosoma</taxon>
    </lineage>
</organism>
<comment type="caution">
    <text evidence="1">The sequence shown here is derived from an EMBL/GenBank/DDBJ whole genome shotgun (WGS) entry which is preliminary data.</text>
</comment>
<protein>
    <submittedName>
        <fullName evidence="1">Uncharacterized protein</fullName>
    </submittedName>
</protein>
<proteinExistence type="predicted"/>
<evidence type="ECO:0000313" key="2">
    <source>
        <dbReference type="Proteomes" id="UP000031737"/>
    </source>
</evidence>
<dbReference type="AlphaFoldDB" id="A0A061IXB6"/>
<dbReference type="Proteomes" id="UP000031737">
    <property type="component" value="Unassembled WGS sequence"/>
</dbReference>
<evidence type="ECO:0000313" key="1">
    <source>
        <dbReference type="EMBL" id="ESL06730.1"/>
    </source>
</evidence>
<keyword evidence="2" id="KW-1185">Reference proteome</keyword>